<keyword evidence="4 12" id="KW-0547">Nucleotide-binding</keyword>
<name>A0A806FHI9_BIFAN</name>
<protein>
    <recommendedName>
        <fullName evidence="12">ADP-dependent (S)-NAD(P)H-hydrate dehydratase</fullName>
        <ecNumber evidence="12">4.2.1.136</ecNumber>
    </recommendedName>
    <alternativeName>
        <fullName evidence="12">ADP-dependent NAD(P)HX dehydratase</fullName>
    </alternativeName>
</protein>
<evidence type="ECO:0000256" key="1">
    <source>
        <dbReference type="ARBA" id="ARBA00001958"/>
    </source>
</evidence>
<reference evidence="15 16" key="1">
    <citation type="journal article" date="2011" name="J. Bacteriol.">
        <title>Genome Sequence of the Probiotic Strain Bifidobacterium animalis subsp. lactis CNCM I-2494.</title>
        <authorList>
            <person name="Chervaux C."/>
            <person name="Grimaldi C."/>
            <person name="Bolotin A."/>
            <person name="Quinquis B."/>
            <person name="Legrain-Raspaud S."/>
            <person name="van Hylckama Vlieg J.E."/>
            <person name="Denariaz G."/>
            <person name="Smokvina T."/>
        </authorList>
    </citation>
    <scope>NUCLEOTIDE SEQUENCE [LARGE SCALE GENOMIC DNA]</scope>
    <source>
        <strain evidence="15 16">CNCM I-2494</strain>
    </source>
</reference>
<organism evidence="15 16">
    <name type="scientific">Bifidobacterium animalis subsp. lactis CNCM I-2494</name>
    <dbReference type="NCBI Taxonomy" id="1042403"/>
    <lineage>
        <taxon>Bacteria</taxon>
        <taxon>Bacillati</taxon>
        <taxon>Actinomycetota</taxon>
        <taxon>Actinomycetes</taxon>
        <taxon>Bifidobacteriales</taxon>
        <taxon>Bifidobacteriaceae</taxon>
        <taxon>Bifidobacterium</taxon>
    </lineage>
</organism>
<evidence type="ECO:0000256" key="9">
    <source>
        <dbReference type="ARBA" id="ARBA00025153"/>
    </source>
</evidence>
<evidence type="ECO:0000256" key="12">
    <source>
        <dbReference type="HAMAP-Rule" id="MF_01965"/>
    </source>
</evidence>
<dbReference type="InterPro" id="IPR000631">
    <property type="entry name" value="CARKD"/>
</dbReference>
<comment type="function">
    <text evidence="12">Catalyzes the dehydration of the S-form of NAD(P)HX at the expense of ADP, which is converted to AMP. Together with NAD(P)HX epimerase, which catalyzes the epimerization of the S- and R-forms, the enzyme allows the repair of both epimers of NAD(P)HX, a damaged form of NAD(P)H that is a result of enzymatic or heat-dependent hydration.</text>
</comment>
<comment type="catalytic activity">
    <reaction evidence="11 12">
        <text>(6S)-NADPHX + ADP = AMP + phosphate + NADPH + H(+)</text>
        <dbReference type="Rhea" id="RHEA:32235"/>
        <dbReference type="ChEBI" id="CHEBI:15378"/>
        <dbReference type="ChEBI" id="CHEBI:43474"/>
        <dbReference type="ChEBI" id="CHEBI:57783"/>
        <dbReference type="ChEBI" id="CHEBI:64076"/>
        <dbReference type="ChEBI" id="CHEBI:456215"/>
        <dbReference type="ChEBI" id="CHEBI:456216"/>
        <dbReference type="EC" id="4.2.1.136"/>
    </reaction>
</comment>
<dbReference type="GO" id="GO:0005524">
    <property type="term" value="F:ATP binding"/>
    <property type="evidence" value="ECO:0007669"/>
    <property type="project" value="UniProtKB-KW"/>
</dbReference>
<feature type="domain" description="YjeF C-terminal" evidence="13">
    <location>
        <begin position="270"/>
        <end position="598"/>
    </location>
</feature>
<dbReference type="Pfam" id="PF01256">
    <property type="entry name" value="Carb_kinase"/>
    <property type="match status" value="2"/>
</dbReference>
<evidence type="ECO:0000259" key="14">
    <source>
        <dbReference type="PROSITE" id="PS51385"/>
    </source>
</evidence>
<dbReference type="GO" id="GO:0110051">
    <property type="term" value="P:metabolite repair"/>
    <property type="evidence" value="ECO:0007669"/>
    <property type="project" value="TreeGrafter"/>
</dbReference>
<evidence type="ECO:0000256" key="6">
    <source>
        <dbReference type="ARBA" id="ARBA00022857"/>
    </source>
</evidence>
<feature type="domain" description="YjeF N-terminal" evidence="14">
    <location>
        <begin position="32"/>
        <end position="263"/>
    </location>
</feature>
<keyword evidence="7 12" id="KW-0520">NAD</keyword>
<comment type="similarity">
    <text evidence="3">In the C-terminal section; belongs to the NnrD/CARKD family.</text>
</comment>
<comment type="similarity">
    <text evidence="12">Belongs to the NnrD/CARKD family.</text>
</comment>
<comment type="cofactor">
    <cofactor evidence="12">
        <name>Mg(2+)</name>
        <dbReference type="ChEBI" id="CHEBI:18420"/>
    </cofactor>
</comment>
<keyword evidence="15" id="KW-0418">Kinase</keyword>
<dbReference type="Proteomes" id="UP000008394">
    <property type="component" value="Chromosome"/>
</dbReference>
<evidence type="ECO:0000256" key="10">
    <source>
        <dbReference type="ARBA" id="ARBA00048238"/>
    </source>
</evidence>
<dbReference type="SUPFAM" id="SSF64153">
    <property type="entry name" value="YjeF N-terminal domain-like"/>
    <property type="match status" value="1"/>
</dbReference>
<evidence type="ECO:0000256" key="8">
    <source>
        <dbReference type="ARBA" id="ARBA00023239"/>
    </source>
</evidence>
<evidence type="ECO:0000256" key="7">
    <source>
        <dbReference type="ARBA" id="ARBA00023027"/>
    </source>
</evidence>
<dbReference type="InterPro" id="IPR036652">
    <property type="entry name" value="YjeF_N_dom_sf"/>
</dbReference>
<accession>A0A806FHI9</accession>
<dbReference type="SUPFAM" id="SSF53613">
    <property type="entry name" value="Ribokinase-like"/>
    <property type="match status" value="1"/>
</dbReference>
<dbReference type="GO" id="GO:0016301">
    <property type="term" value="F:kinase activity"/>
    <property type="evidence" value="ECO:0007669"/>
    <property type="project" value="UniProtKB-KW"/>
</dbReference>
<comment type="subunit">
    <text evidence="12">Homotetramer.</text>
</comment>
<evidence type="ECO:0000256" key="2">
    <source>
        <dbReference type="ARBA" id="ARBA00006001"/>
    </source>
</evidence>
<dbReference type="PROSITE" id="PS51385">
    <property type="entry name" value="YJEF_N"/>
    <property type="match status" value="1"/>
</dbReference>
<feature type="binding site" evidence="12">
    <location>
        <position position="435"/>
    </location>
    <ligand>
        <name>(6S)-NADPHX</name>
        <dbReference type="ChEBI" id="CHEBI:64076"/>
    </ligand>
</feature>
<evidence type="ECO:0000259" key="13">
    <source>
        <dbReference type="PROSITE" id="PS51383"/>
    </source>
</evidence>
<keyword evidence="15" id="KW-0808">Transferase</keyword>
<keyword evidence="6 12" id="KW-0521">NADP</keyword>
<keyword evidence="5 12" id="KW-0067">ATP-binding</keyword>
<dbReference type="PANTHER" id="PTHR12592:SF0">
    <property type="entry name" value="ATP-DEPENDENT (S)-NAD(P)H-HYDRATE DEHYDRATASE"/>
    <property type="match status" value="1"/>
</dbReference>
<gene>
    <name evidence="12" type="primary">nnrD</name>
    <name evidence="15" type="ORF">BALAC2494_00267</name>
</gene>
<dbReference type="PANTHER" id="PTHR12592">
    <property type="entry name" value="ATP-DEPENDENT (S)-NAD(P)H-HYDRATE DEHYDRATASE FAMILY MEMBER"/>
    <property type="match status" value="1"/>
</dbReference>
<dbReference type="Gene3D" id="3.40.1190.20">
    <property type="match status" value="1"/>
</dbReference>
<dbReference type="GO" id="GO:0052855">
    <property type="term" value="F:ADP-dependent NAD(P)H-hydrate dehydratase activity"/>
    <property type="evidence" value="ECO:0007669"/>
    <property type="project" value="UniProtKB-UniRule"/>
</dbReference>
<dbReference type="Pfam" id="PF03853">
    <property type="entry name" value="YjeF_N"/>
    <property type="match status" value="1"/>
</dbReference>
<dbReference type="HAMAP" id="MF_01965">
    <property type="entry name" value="NADHX_dehydratase"/>
    <property type="match status" value="1"/>
</dbReference>
<evidence type="ECO:0000313" key="16">
    <source>
        <dbReference type="Proteomes" id="UP000008394"/>
    </source>
</evidence>
<dbReference type="KEGG" id="bnm:BALAC2494_00267"/>
<evidence type="ECO:0000256" key="4">
    <source>
        <dbReference type="ARBA" id="ARBA00022741"/>
    </source>
</evidence>
<feature type="binding site" evidence="12">
    <location>
        <position position="511"/>
    </location>
    <ligand>
        <name>(6S)-NADPHX</name>
        <dbReference type="ChEBI" id="CHEBI:64076"/>
    </ligand>
</feature>
<feature type="binding site" evidence="12">
    <location>
        <position position="305"/>
    </location>
    <ligand>
        <name>(6S)-NADPHX</name>
        <dbReference type="ChEBI" id="CHEBI:64076"/>
    </ligand>
</feature>
<feature type="binding site" evidence="12">
    <location>
        <position position="355"/>
    </location>
    <ligand>
        <name>(6S)-NADPHX</name>
        <dbReference type="ChEBI" id="CHEBI:64076"/>
    </ligand>
</feature>
<comment type="catalytic activity">
    <reaction evidence="10 12">
        <text>(6S)-NADHX + ADP = AMP + phosphate + NADH + H(+)</text>
        <dbReference type="Rhea" id="RHEA:32223"/>
        <dbReference type="ChEBI" id="CHEBI:15378"/>
        <dbReference type="ChEBI" id="CHEBI:43474"/>
        <dbReference type="ChEBI" id="CHEBI:57945"/>
        <dbReference type="ChEBI" id="CHEBI:64074"/>
        <dbReference type="ChEBI" id="CHEBI:456215"/>
        <dbReference type="ChEBI" id="CHEBI:456216"/>
        <dbReference type="EC" id="4.2.1.136"/>
    </reaction>
</comment>
<keyword evidence="8 12" id="KW-0456">Lyase</keyword>
<dbReference type="Gene3D" id="3.40.50.10260">
    <property type="entry name" value="YjeF N-terminal domain"/>
    <property type="match status" value="1"/>
</dbReference>
<dbReference type="GO" id="GO:0046496">
    <property type="term" value="P:nicotinamide nucleotide metabolic process"/>
    <property type="evidence" value="ECO:0007669"/>
    <property type="project" value="UniProtKB-UniRule"/>
</dbReference>
<sequence>MASLTAQREQTAALDDAHIDLLTTTAYSVANVRAMEQPLLAKGVPLMRMAARATAHKILQIIEDAPLDPHDIRVSVLVGAGDNGADGLFTGAMLAAQGVNVTAIAVGKQLHEQGFVTFVQSGGHIWTLDPGSRIPGVPTGFSSGEAGQRLETAIRYAKRSHIIVDAMTGIGVRDALQGIPRALAEVLGAFKSDEGSEHKPLVVAVDTPSGIGVDDGTLPGAYIPADITMMFGALKPCAMLPPAAYACGEINLVDFGFDLESAVPGVEMVDADFARMSIHEPKVTDSKYTRGVVGLITGSVQYPGAAVLSTTAAARSNIGMVRYLGPQHAQDLVLQALPEATMGKGRVEAWVVGSGVPGEDTQDIQREAIESLLAHYELTDPAPAESVSDIDGGDVEYSDAQQNEEARNMPPIVVDAGALDLLPRHVPSQVVLTPHANELSRLLTRIDEPVNAAEIEQRPLYFARRAARLTGATVLLKGALTIVVGPDDDSMGRVLVSGRAPATLATAGAGDVLAGMTGALLAQQGDAYLEDPATVPETAAAAAYLHGLAASLASHATQHAWNKPNIVGLEETDADESLGRPIIASDIVRAVPEAFRHLGSMEG</sequence>
<evidence type="ECO:0000256" key="3">
    <source>
        <dbReference type="ARBA" id="ARBA00009524"/>
    </source>
</evidence>
<dbReference type="InterPro" id="IPR029056">
    <property type="entry name" value="Ribokinase-like"/>
</dbReference>
<dbReference type="PROSITE" id="PS51383">
    <property type="entry name" value="YJEF_C_3"/>
    <property type="match status" value="1"/>
</dbReference>
<proteinExistence type="inferred from homology"/>
<evidence type="ECO:0000256" key="11">
    <source>
        <dbReference type="ARBA" id="ARBA00049209"/>
    </source>
</evidence>
<dbReference type="InterPro" id="IPR004443">
    <property type="entry name" value="YjeF_N_dom"/>
</dbReference>
<dbReference type="EC" id="4.2.1.136" evidence="12"/>
<evidence type="ECO:0000313" key="15">
    <source>
        <dbReference type="EMBL" id="AEK30315.1"/>
    </source>
</evidence>
<dbReference type="GO" id="GO:0052856">
    <property type="term" value="F:NAD(P)HX epimerase activity"/>
    <property type="evidence" value="ECO:0007669"/>
    <property type="project" value="TreeGrafter"/>
</dbReference>
<feature type="binding site" evidence="12">
    <location>
        <position position="510"/>
    </location>
    <ligand>
        <name>AMP</name>
        <dbReference type="ChEBI" id="CHEBI:456215"/>
    </ligand>
</feature>
<feature type="binding site" evidence="12">
    <location>
        <begin position="477"/>
        <end position="481"/>
    </location>
    <ligand>
        <name>AMP</name>
        <dbReference type="ChEBI" id="CHEBI:456215"/>
    </ligand>
</feature>
<dbReference type="CDD" id="cd01171">
    <property type="entry name" value="YXKO-related"/>
    <property type="match status" value="1"/>
</dbReference>
<dbReference type="GeneID" id="29695631"/>
<dbReference type="AlphaFoldDB" id="A0A806FHI9"/>
<dbReference type="RefSeq" id="WP_004217906.1">
    <property type="nucleotide sequence ID" value="NC_017215.1"/>
</dbReference>
<dbReference type="EMBL" id="CP002915">
    <property type="protein sequence ID" value="AEK30315.1"/>
    <property type="molecule type" value="Genomic_DNA"/>
</dbReference>
<comment type="function">
    <text evidence="9">Bifunctional enzyme that catalyzes the epimerization of the S- and R-forms of NAD(P)HX and the dehydration of the S-form of NAD(P)HX at the expense of ADP, which is converted to AMP. This allows the repair of both epimers of NAD(P)HX, a damaged form of NAD(P)H that is a result of enzymatic or heat-dependent hydration.</text>
</comment>
<evidence type="ECO:0000256" key="5">
    <source>
        <dbReference type="ARBA" id="ARBA00022840"/>
    </source>
</evidence>
<comment type="cofactor">
    <cofactor evidence="1">
        <name>K(+)</name>
        <dbReference type="ChEBI" id="CHEBI:29103"/>
    </cofactor>
</comment>
<comment type="similarity">
    <text evidence="2">In the N-terminal section; belongs to the NnrE/AIBP family.</text>
</comment>